<dbReference type="Gene3D" id="3.40.1110.10">
    <property type="entry name" value="Calcium-transporting ATPase, cytoplasmic domain N"/>
    <property type="match status" value="1"/>
</dbReference>
<evidence type="ECO:0000256" key="1">
    <source>
        <dbReference type="ARBA" id="ARBA00004127"/>
    </source>
</evidence>
<feature type="binding site" evidence="16">
    <location>
        <position position="905"/>
    </location>
    <ligand>
        <name>ATP</name>
        <dbReference type="ChEBI" id="CHEBI:30616"/>
    </ligand>
</feature>
<dbReference type="PANTHER" id="PTHR24092:SF180">
    <property type="entry name" value="PHOSPHOLIPID-TRANSPORTING ATPASE DNF1-RELATED"/>
    <property type="match status" value="1"/>
</dbReference>
<proteinExistence type="inferred from homology"/>
<evidence type="ECO:0000256" key="5">
    <source>
        <dbReference type="ARBA" id="ARBA00022692"/>
    </source>
</evidence>
<feature type="transmembrane region" description="Helical" evidence="18">
    <location>
        <begin position="1003"/>
        <end position="1029"/>
    </location>
</feature>
<dbReference type="NCBIfam" id="TIGR01494">
    <property type="entry name" value="ATPase_P-type"/>
    <property type="match status" value="1"/>
</dbReference>
<feature type="transmembrane region" description="Helical" evidence="18">
    <location>
        <begin position="1176"/>
        <end position="1198"/>
    </location>
</feature>
<keyword evidence="3" id="KW-0813">Transport</keyword>
<dbReference type="GeneID" id="42001983"/>
<dbReference type="GO" id="GO:0005886">
    <property type="term" value="C:plasma membrane"/>
    <property type="evidence" value="ECO:0007669"/>
    <property type="project" value="TreeGrafter"/>
</dbReference>
<evidence type="ECO:0000256" key="18">
    <source>
        <dbReference type="RuleBase" id="RU362033"/>
    </source>
</evidence>
<dbReference type="InterPro" id="IPR032631">
    <property type="entry name" value="P-type_ATPase_N"/>
</dbReference>
<feature type="binding site" evidence="16">
    <location>
        <position position="737"/>
    </location>
    <ligand>
        <name>ATP</name>
        <dbReference type="ChEBI" id="CHEBI:30616"/>
    </ligand>
</feature>
<dbReference type="InterPro" id="IPR001757">
    <property type="entry name" value="P_typ_ATPase"/>
</dbReference>
<dbReference type="SFLD" id="SFLDF00027">
    <property type="entry name" value="p-type_atpase"/>
    <property type="match status" value="1"/>
</dbReference>
<keyword evidence="23" id="KW-1185">Reference proteome</keyword>
<feature type="compositionally biased region" description="Low complexity" evidence="19">
    <location>
        <begin position="1373"/>
        <end position="1392"/>
    </location>
</feature>
<dbReference type="EMBL" id="QEAO01000002">
    <property type="protein sequence ID" value="TPX37615.1"/>
    <property type="molecule type" value="Genomic_DNA"/>
</dbReference>
<evidence type="ECO:0000256" key="9">
    <source>
        <dbReference type="ARBA" id="ARBA00022842"/>
    </source>
</evidence>
<comment type="catalytic activity">
    <reaction evidence="13 18">
        <text>ATP + H2O + phospholipidSide 1 = ADP + phosphate + phospholipidSide 2.</text>
        <dbReference type="EC" id="7.6.2.1"/>
    </reaction>
</comment>
<feature type="region of interest" description="Disordered" evidence="19">
    <location>
        <begin position="197"/>
        <end position="221"/>
    </location>
</feature>
<dbReference type="InterPro" id="IPR023214">
    <property type="entry name" value="HAD_sf"/>
</dbReference>
<keyword evidence="7 16" id="KW-0547">Nucleotide-binding</keyword>
<dbReference type="SUPFAM" id="SSF81653">
    <property type="entry name" value="Calcium ATPase, transduction domain A"/>
    <property type="match status" value="1"/>
</dbReference>
<dbReference type="SFLD" id="SFLDG00002">
    <property type="entry name" value="C1.7:_P-type_atpase_like"/>
    <property type="match status" value="1"/>
</dbReference>
<dbReference type="GO" id="GO:0016887">
    <property type="term" value="F:ATP hydrolysis activity"/>
    <property type="evidence" value="ECO:0007669"/>
    <property type="project" value="InterPro"/>
</dbReference>
<organism evidence="22 23">
    <name type="scientific">Synchytrium microbalum</name>
    <dbReference type="NCBI Taxonomy" id="1806994"/>
    <lineage>
        <taxon>Eukaryota</taxon>
        <taxon>Fungi</taxon>
        <taxon>Fungi incertae sedis</taxon>
        <taxon>Chytridiomycota</taxon>
        <taxon>Chytridiomycota incertae sedis</taxon>
        <taxon>Chytridiomycetes</taxon>
        <taxon>Synchytriales</taxon>
        <taxon>Synchytriaceae</taxon>
        <taxon>Synchytrium</taxon>
    </lineage>
</organism>
<evidence type="ECO:0000259" key="21">
    <source>
        <dbReference type="Pfam" id="PF16212"/>
    </source>
</evidence>
<evidence type="ECO:0000313" key="23">
    <source>
        <dbReference type="Proteomes" id="UP000319731"/>
    </source>
</evidence>
<feature type="binding site" evidence="16">
    <location>
        <position position="639"/>
    </location>
    <ligand>
        <name>ATP</name>
        <dbReference type="ChEBI" id="CHEBI:30616"/>
    </ligand>
</feature>
<feature type="binding site" evidence="16">
    <location>
        <position position="518"/>
    </location>
    <ligand>
        <name>ATP</name>
        <dbReference type="ChEBI" id="CHEBI:30616"/>
    </ligand>
</feature>
<feature type="transmembrane region" description="Helical" evidence="18">
    <location>
        <begin position="443"/>
        <end position="464"/>
    </location>
</feature>
<feature type="active site" description="4-aspartylphosphate intermediate" evidence="15">
    <location>
        <position position="518"/>
    </location>
</feature>
<dbReference type="InterPro" id="IPR032630">
    <property type="entry name" value="P_typ_ATPase_c"/>
</dbReference>
<evidence type="ECO:0000259" key="20">
    <source>
        <dbReference type="Pfam" id="PF16209"/>
    </source>
</evidence>
<comment type="cofactor">
    <cofactor evidence="17">
        <name>Mg(2+)</name>
        <dbReference type="ChEBI" id="CHEBI:18420"/>
    </cofactor>
</comment>
<dbReference type="Pfam" id="PF16212">
    <property type="entry name" value="PhoLip_ATPase_C"/>
    <property type="match status" value="1"/>
</dbReference>
<dbReference type="Proteomes" id="UP000319731">
    <property type="component" value="Unassembled WGS sequence"/>
</dbReference>
<name>A0A507CIQ3_9FUNG</name>
<dbReference type="FunFam" id="3.40.50.1000:FF:000014">
    <property type="entry name" value="Phospholipid-transporting ATPase"/>
    <property type="match status" value="1"/>
</dbReference>
<evidence type="ECO:0000256" key="6">
    <source>
        <dbReference type="ARBA" id="ARBA00022723"/>
    </source>
</evidence>
<dbReference type="Pfam" id="PF13246">
    <property type="entry name" value="Cation_ATPase"/>
    <property type="match status" value="1"/>
</dbReference>
<evidence type="ECO:0000256" key="15">
    <source>
        <dbReference type="PIRSR" id="PIRSR606539-1"/>
    </source>
</evidence>
<feature type="binding site" evidence="16">
    <location>
        <position position="680"/>
    </location>
    <ligand>
        <name>ATP</name>
        <dbReference type="ChEBI" id="CHEBI:30616"/>
    </ligand>
</feature>
<dbReference type="SUPFAM" id="SSF81660">
    <property type="entry name" value="Metal cation-transporting ATPase, ATP-binding domain N"/>
    <property type="match status" value="1"/>
</dbReference>
<dbReference type="PROSITE" id="PS00154">
    <property type="entry name" value="ATPASE_E1_E2"/>
    <property type="match status" value="1"/>
</dbReference>
<evidence type="ECO:0000313" key="22">
    <source>
        <dbReference type="EMBL" id="TPX37615.1"/>
    </source>
</evidence>
<dbReference type="SUPFAM" id="SSF56784">
    <property type="entry name" value="HAD-like"/>
    <property type="match status" value="1"/>
</dbReference>
<feature type="transmembrane region" description="Helical" evidence="18">
    <location>
        <begin position="404"/>
        <end position="423"/>
    </location>
</feature>
<dbReference type="InterPro" id="IPR018303">
    <property type="entry name" value="ATPase_P-typ_P_site"/>
</dbReference>
<dbReference type="InterPro" id="IPR023299">
    <property type="entry name" value="ATPase_P-typ_cyto_dom_N"/>
</dbReference>
<dbReference type="FunFam" id="3.40.1110.10:FF:000087">
    <property type="entry name" value="Phospholipid-transporting ATPase"/>
    <property type="match status" value="1"/>
</dbReference>
<feature type="binding site" evidence="16">
    <location>
        <position position="703"/>
    </location>
    <ligand>
        <name>ATP</name>
        <dbReference type="ChEBI" id="CHEBI:30616"/>
    </ligand>
</feature>
<feature type="binding site" evidence="16">
    <location>
        <position position="519"/>
    </location>
    <ligand>
        <name>ATP</name>
        <dbReference type="ChEBI" id="CHEBI:30616"/>
    </ligand>
</feature>
<dbReference type="GO" id="GO:0045332">
    <property type="term" value="P:phospholipid translocation"/>
    <property type="evidence" value="ECO:0007669"/>
    <property type="project" value="TreeGrafter"/>
</dbReference>
<dbReference type="GO" id="GO:0000287">
    <property type="term" value="F:magnesium ion binding"/>
    <property type="evidence" value="ECO:0007669"/>
    <property type="project" value="UniProtKB-UniRule"/>
</dbReference>
<dbReference type="Pfam" id="PF16209">
    <property type="entry name" value="PhoLip_ATPase_N"/>
    <property type="match status" value="1"/>
</dbReference>
<dbReference type="STRING" id="1806994.A0A507CIQ3"/>
<feature type="binding site" evidence="16">
    <location>
        <position position="520"/>
    </location>
    <ligand>
        <name>ATP</name>
        <dbReference type="ChEBI" id="CHEBI:30616"/>
    </ligand>
</feature>
<feature type="region of interest" description="Disordered" evidence="19">
    <location>
        <begin position="1255"/>
        <end position="1326"/>
    </location>
</feature>
<keyword evidence="9 17" id="KW-0460">Magnesium</keyword>
<feature type="transmembrane region" description="Helical" evidence="18">
    <location>
        <begin position="1107"/>
        <end position="1127"/>
    </location>
</feature>
<dbReference type="InterPro" id="IPR008250">
    <property type="entry name" value="ATPase_P-typ_transduc_dom_A_sf"/>
</dbReference>
<dbReference type="SFLD" id="SFLDS00003">
    <property type="entry name" value="Haloacid_Dehalogenase"/>
    <property type="match status" value="1"/>
</dbReference>
<keyword evidence="10 18" id="KW-1278">Translocase</keyword>
<evidence type="ECO:0000256" key="19">
    <source>
        <dbReference type="SAM" id="MobiDB-lite"/>
    </source>
</evidence>
<feature type="transmembrane region" description="Helical" evidence="18">
    <location>
        <begin position="1079"/>
        <end position="1098"/>
    </location>
</feature>
<dbReference type="SUPFAM" id="SSF81665">
    <property type="entry name" value="Calcium ATPase, transmembrane domain M"/>
    <property type="match status" value="1"/>
</dbReference>
<comment type="similarity">
    <text evidence="2 18">Belongs to the cation transport ATPase (P-type) (TC 3.A.3) family. Type IV subfamily.</text>
</comment>
<dbReference type="RefSeq" id="XP_031027526.1">
    <property type="nucleotide sequence ID" value="XM_031166686.1"/>
</dbReference>
<evidence type="ECO:0000256" key="11">
    <source>
        <dbReference type="ARBA" id="ARBA00022989"/>
    </source>
</evidence>
<feature type="binding site" evidence="16">
    <location>
        <position position="819"/>
    </location>
    <ligand>
        <name>ATP</name>
        <dbReference type="ChEBI" id="CHEBI:30616"/>
    </ligand>
</feature>
<feature type="binding site" evidence="16">
    <location>
        <position position="911"/>
    </location>
    <ligand>
        <name>ATP</name>
        <dbReference type="ChEBI" id="CHEBI:30616"/>
    </ligand>
</feature>
<dbReference type="Gene3D" id="3.40.50.1000">
    <property type="entry name" value="HAD superfamily/HAD-like"/>
    <property type="match status" value="1"/>
</dbReference>
<keyword evidence="12 18" id="KW-0472">Membrane</keyword>
<keyword evidence="5 18" id="KW-0812">Transmembrane</keyword>
<evidence type="ECO:0000256" key="16">
    <source>
        <dbReference type="PIRSR" id="PIRSR606539-2"/>
    </source>
</evidence>
<evidence type="ECO:0000256" key="4">
    <source>
        <dbReference type="ARBA" id="ARBA00022553"/>
    </source>
</evidence>
<feature type="domain" description="P-type ATPase N-terminal" evidence="20">
    <location>
        <begin position="62"/>
        <end position="119"/>
    </location>
</feature>
<keyword evidence="6 17" id="KW-0479">Metal-binding</keyword>
<feature type="domain" description="P-type ATPase C-terminal" evidence="21">
    <location>
        <begin position="957"/>
        <end position="1204"/>
    </location>
</feature>
<gene>
    <name evidence="22" type="ORF">SmJEL517_g00757</name>
</gene>
<dbReference type="PANTHER" id="PTHR24092">
    <property type="entry name" value="PROBABLE PHOSPHOLIPID-TRANSPORTING ATPASE"/>
    <property type="match status" value="1"/>
</dbReference>
<feature type="binding site" evidence="16">
    <location>
        <position position="934"/>
    </location>
    <ligand>
        <name>ATP</name>
        <dbReference type="ChEBI" id="CHEBI:30616"/>
    </ligand>
</feature>
<evidence type="ECO:0000256" key="13">
    <source>
        <dbReference type="ARBA" id="ARBA00034036"/>
    </source>
</evidence>
<keyword evidence="11 18" id="KW-1133">Transmembrane helix</keyword>
<feature type="region of interest" description="Disordered" evidence="19">
    <location>
        <begin position="1362"/>
        <end position="1428"/>
    </location>
</feature>
<evidence type="ECO:0000256" key="3">
    <source>
        <dbReference type="ARBA" id="ARBA00022448"/>
    </source>
</evidence>
<evidence type="ECO:0000256" key="10">
    <source>
        <dbReference type="ARBA" id="ARBA00022967"/>
    </source>
</evidence>
<evidence type="ECO:0000256" key="14">
    <source>
        <dbReference type="ARBA" id="ARBA00049128"/>
    </source>
</evidence>
<dbReference type="GO" id="GO:0140326">
    <property type="term" value="F:ATPase-coupled intramembrane lipid transporter activity"/>
    <property type="evidence" value="ECO:0007669"/>
    <property type="project" value="UniProtKB-EC"/>
</dbReference>
<dbReference type="OrthoDB" id="377733at2759"/>
<feature type="compositionally biased region" description="Polar residues" evidence="19">
    <location>
        <begin position="1296"/>
        <end position="1320"/>
    </location>
</feature>
<dbReference type="NCBIfam" id="TIGR01652">
    <property type="entry name" value="ATPase-Plipid"/>
    <property type="match status" value="1"/>
</dbReference>
<feature type="binding site" evidence="17">
    <location>
        <position position="935"/>
    </location>
    <ligand>
        <name>Mg(2+)</name>
        <dbReference type="ChEBI" id="CHEBI:18420"/>
    </ligand>
</feature>
<accession>A0A507CIQ3</accession>
<comment type="caution">
    <text evidence="22">The sequence shown here is derived from an EMBL/GenBank/DDBJ whole genome shotgun (WGS) entry which is preliminary data.</text>
</comment>
<feature type="transmembrane region" description="Helical" evidence="18">
    <location>
        <begin position="1133"/>
        <end position="1155"/>
    </location>
</feature>
<protein>
    <recommendedName>
        <fullName evidence="18">Phospholipid-transporting ATPase</fullName>
        <ecNumber evidence="18">7.6.2.1</ecNumber>
    </recommendedName>
</protein>
<feature type="binding site" evidence="16">
    <location>
        <position position="818"/>
    </location>
    <ligand>
        <name>ATP</name>
        <dbReference type="ChEBI" id="CHEBI:30616"/>
    </ligand>
</feature>
<dbReference type="InterPro" id="IPR044492">
    <property type="entry name" value="P_typ_ATPase_HD_dom"/>
</dbReference>
<dbReference type="GO" id="GO:0012505">
    <property type="term" value="C:endomembrane system"/>
    <property type="evidence" value="ECO:0007669"/>
    <property type="project" value="UniProtKB-SubCell"/>
</dbReference>
<dbReference type="EC" id="7.6.2.1" evidence="18"/>
<reference evidence="22 23" key="1">
    <citation type="journal article" date="2019" name="Sci. Rep.">
        <title>Comparative genomics of chytrid fungi reveal insights into the obligate biotrophic and pathogenic lifestyle of Synchytrium endobioticum.</title>
        <authorList>
            <person name="van de Vossenberg B.T.L.H."/>
            <person name="Warris S."/>
            <person name="Nguyen H.D.T."/>
            <person name="van Gent-Pelzer M.P.E."/>
            <person name="Joly D.L."/>
            <person name="van de Geest H.C."/>
            <person name="Bonants P.J.M."/>
            <person name="Smith D.S."/>
            <person name="Levesque C.A."/>
            <person name="van der Lee T.A.J."/>
        </authorList>
    </citation>
    <scope>NUCLEOTIDE SEQUENCE [LARGE SCALE GENOMIC DNA]</scope>
    <source>
        <strain evidence="22 23">JEL517</strain>
    </source>
</reference>
<evidence type="ECO:0000256" key="7">
    <source>
        <dbReference type="ARBA" id="ARBA00022741"/>
    </source>
</evidence>
<comment type="catalytic activity">
    <reaction evidence="14">
        <text>a 1,2-diacyl-sn-glycero-3-phosphoethanolamine(out) + ATP + H2O = a 1,2-diacyl-sn-glycero-3-phosphoethanolamine(in) + ADP + phosphate + H(+)</text>
        <dbReference type="Rhea" id="RHEA:66132"/>
        <dbReference type="ChEBI" id="CHEBI:15377"/>
        <dbReference type="ChEBI" id="CHEBI:15378"/>
        <dbReference type="ChEBI" id="CHEBI:30616"/>
        <dbReference type="ChEBI" id="CHEBI:43474"/>
        <dbReference type="ChEBI" id="CHEBI:64612"/>
        <dbReference type="ChEBI" id="CHEBI:456216"/>
    </reaction>
    <physiologicalReaction direction="left-to-right" evidence="14">
        <dbReference type="Rhea" id="RHEA:66133"/>
    </physiologicalReaction>
</comment>
<feature type="binding site" evidence="17">
    <location>
        <position position="520"/>
    </location>
    <ligand>
        <name>Mg(2+)</name>
        <dbReference type="ChEBI" id="CHEBI:18420"/>
    </ligand>
</feature>
<feature type="binding site" evidence="16">
    <location>
        <position position="817"/>
    </location>
    <ligand>
        <name>ATP</name>
        <dbReference type="ChEBI" id="CHEBI:30616"/>
    </ligand>
</feature>
<dbReference type="InterPro" id="IPR036412">
    <property type="entry name" value="HAD-like_sf"/>
</dbReference>
<evidence type="ECO:0000256" key="12">
    <source>
        <dbReference type="ARBA" id="ARBA00023136"/>
    </source>
</evidence>
<dbReference type="InterPro" id="IPR023298">
    <property type="entry name" value="ATPase_P-typ_TM_dom_sf"/>
</dbReference>
<keyword evidence="8 16" id="KW-0067">ATP-binding</keyword>
<comment type="subcellular location">
    <subcellularLocation>
        <location evidence="1">Endomembrane system</location>
        <topology evidence="1">Multi-pass membrane protein</topology>
    </subcellularLocation>
    <subcellularLocation>
        <location evidence="18">Membrane</location>
        <topology evidence="18">Multi-pass membrane protein</topology>
    </subcellularLocation>
</comment>
<evidence type="ECO:0000256" key="17">
    <source>
        <dbReference type="PIRSR" id="PIRSR606539-3"/>
    </source>
</evidence>
<feature type="binding site" evidence="17">
    <location>
        <position position="931"/>
    </location>
    <ligand>
        <name>Mg(2+)</name>
        <dbReference type="ChEBI" id="CHEBI:18420"/>
    </ligand>
</feature>
<evidence type="ECO:0000256" key="8">
    <source>
        <dbReference type="ARBA" id="ARBA00022840"/>
    </source>
</evidence>
<dbReference type="InterPro" id="IPR006539">
    <property type="entry name" value="P-type_ATPase_IV"/>
</dbReference>
<dbReference type="CDD" id="cd02073">
    <property type="entry name" value="P-type_ATPase_APLT_Dnf-like"/>
    <property type="match status" value="1"/>
</dbReference>
<sequence>MPTSDDGDEESLFWKCRRFFGRIGIGAPVPGDLDMDTVEKVVTKIGRRRRVCVASQIPNQPLHSQPIFPVNAVRTSKYTVLTFVPKNLAEQFRKIANLYFLLLVVLQGQAVFQVFNPVLAALPLMVIIAATALKDAIEDVRRQNADKFVNNSIALTLESPWNNVNLPQAPGTVYDHVQYWISPGDYGARTSAKATLAAAQKHAGDKRRPSKSASDQNPAPQGWRTTLWKDIFVGDIVYLKSDEPIPADVVVLSSSDSEGACYIETKNLDGESNLKLRRALRPTMNVTTAQECTTLNFYCDSEPPTLNLYSYTGLMVVPPKNSKWQPRRMSLDAQLSTQPQLTDIPADSTTEPINIDNILLRGSTLRNTEWVIGLVLFTGYETKVMLNGGKTPSKRSRIDRLMNVQILLNFAILIAICAIVAALNSRNVEAWISQSVPWISLDITVSGMTLFTFWASMIMFQNIVPISLYITMEIVKTIQAYFIYQDVDMYDPEIDQPCIPKNWTISDDAGQIEFLFSDKTGTLTQNKMEFRRCSIGGVIYGIPRAELSKDTSSTDGTAVSSPEIQALANTMRTQGARYIPEYAPPIPAFIDDKLYPDLMVDNSQSSLIKQFFTVLAICHTVPTPTGGNPPKYQAQSPDELALVKAACELGFIYKSKALDDVTIQVLGQMMRFKVLHVMEFTSARKRMSVIVRTPEGKIMIFCKGADNILLARLHESQHDQQRDTFVHLSEFANEGLRTLVIAHREMPLSEYEAWSKSYAEASSALVNRAEALEQVADIAERDFHLLGATAIEDRLQDGVPEAIELLRGAGIKVWVLTGDKMETAINIAFASNLFTRDQTLAVIRASANANDAGIQVAEALNLSLQKDNIGLVVEGDALRDVLAVKEFRAQFLELGVRCTSVVCCRASPKQKAQVVRLVKLGLAAICLAVGDGANDVSMIQEADVGVGIAGQEGLQAAMSSDYVIGQFRFLTKLLLVHGHWSYYRTSETILNFFYKNFTWTFTLFWFQIYCGFSSTILYDFTFIMLYNLVFTSLPPLVMGIFDQDCPPEYLMTSPQLYYQGLFMSLYTIRRFVLFTVEGIWHSIVCFFTAQLLFSTAFVDHRGHDEDLAILGTAVASYAIVVVNIYILMNVKHWTLITVVVLFLSMLSFFLWTAIYSQFISASIYRVDKVLFYEVQFWISLLCAVVACLLPSMIIRYLYTQVYPSDVDIVRELAKTGNNLEARFADEEAESPNTSVVQSTIAMVPSDAKASTLVSESPVVSTRPPLPPAISTSPARKASVPAAGSYATLSPPRITGHSPTSPSYHTLNRAKSPSTQISPSFKSPEEVDAAMRKTLRRRMDPGTRLGSATSQSVHLSIVNVLNGVSTPEGPTPRASTASRAYTQQQQQEAASASNITDTAGTIPEAPSPTSQIQLGGEGSRDMMMPNRSL</sequence>
<keyword evidence="4" id="KW-0597">Phosphoprotein</keyword>
<evidence type="ECO:0000256" key="2">
    <source>
        <dbReference type="ARBA" id="ARBA00008109"/>
    </source>
</evidence>
<feature type="binding site" evidence="17">
    <location>
        <position position="518"/>
    </location>
    <ligand>
        <name>Mg(2+)</name>
        <dbReference type="ChEBI" id="CHEBI:18420"/>
    </ligand>
</feature>
<dbReference type="GO" id="GO:0005524">
    <property type="term" value="F:ATP binding"/>
    <property type="evidence" value="ECO:0007669"/>
    <property type="project" value="UniProtKB-UniRule"/>
</dbReference>
<dbReference type="Gene3D" id="2.70.150.10">
    <property type="entry name" value="Calcium-transporting ATPase, cytoplasmic transduction domain A"/>
    <property type="match status" value="1"/>
</dbReference>
<feature type="binding site" evidence="16">
    <location>
        <position position="935"/>
    </location>
    <ligand>
        <name>ATP</name>
        <dbReference type="ChEBI" id="CHEBI:30616"/>
    </ligand>
</feature>
<dbReference type="PRINTS" id="PR00119">
    <property type="entry name" value="CATATPASE"/>
</dbReference>